<keyword evidence="2" id="KW-1185">Reference proteome</keyword>
<dbReference type="HOGENOM" id="CLU_2437190_0_0_6"/>
<name>A0A098G277_9GAMM</name>
<sequence length="90" mass="9906">MAAGVHEELIYKDLASGKREDRSLAGVASARVRGRKGGRLYKMIQPILFFCAIGGCHPERGEGSPAKRIVALCHIQEILHRKHPLDAQAF</sequence>
<reference evidence="2" key="1">
    <citation type="submission" date="2014-09" db="EMBL/GenBank/DDBJ databases">
        <authorList>
            <person name="Gomez-Valero L."/>
        </authorList>
    </citation>
    <scope>NUCLEOTIDE SEQUENCE [LARGE SCALE GENOMIC DNA]</scope>
    <source>
        <strain evidence="2">ATCC700992</strain>
    </source>
</reference>
<organism evidence="1 2">
    <name type="scientific">Legionella fallonii LLAP-10</name>
    <dbReference type="NCBI Taxonomy" id="1212491"/>
    <lineage>
        <taxon>Bacteria</taxon>
        <taxon>Pseudomonadati</taxon>
        <taxon>Pseudomonadota</taxon>
        <taxon>Gammaproteobacteria</taxon>
        <taxon>Legionellales</taxon>
        <taxon>Legionellaceae</taxon>
        <taxon>Legionella</taxon>
    </lineage>
</organism>
<gene>
    <name evidence="1" type="ORF">LFA_1146</name>
</gene>
<dbReference type="Proteomes" id="UP000032430">
    <property type="component" value="Chromosome I"/>
</dbReference>
<proteinExistence type="predicted"/>
<protein>
    <submittedName>
        <fullName evidence="1">Uncharacterized protein</fullName>
    </submittedName>
</protein>
<dbReference type="RefSeq" id="WP_045095217.1">
    <property type="nucleotide sequence ID" value="NZ_LN614827.1"/>
</dbReference>
<dbReference type="EMBL" id="LN614827">
    <property type="protein sequence ID" value="CEG56578.1"/>
    <property type="molecule type" value="Genomic_DNA"/>
</dbReference>
<evidence type="ECO:0000313" key="1">
    <source>
        <dbReference type="EMBL" id="CEG56578.1"/>
    </source>
</evidence>
<accession>A0A098G277</accession>
<dbReference type="KEGG" id="lfa:LFA_1146"/>
<dbReference type="AlphaFoldDB" id="A0A098G277"/>
<evidence type="ECO:0000313" key="2">
    <source>
        <dbReference type="Proteomes" id="UP000032430"/>
    </source>
</evidence>